<dbReference type="Pfam" id="PF14484">
    <property type="entry name" value="FISNA"/>
    <property type="match status" value="1"/>
</dbReference>
<dbReference type="Pfam" id="PF13765">
    <property type="entry name" value="PRY"/>
    <property type="match status" value="1"/>
</dbReference>
<evidence type="ECO:0000256" key="1">
    <source>
        <dbReference type="ARBA" id="ARBA00004496"/>
    </source>
</evidence>
<feature type="region of interest" description="Disordered" evidence="7">
    <location>
        <begin position="1"/>
        <end position="45"/>
    </location>
</feature>
<accession>A0AAZ1Y5Y9</accession>
<keyword evidence="2" id="KW-0963">Cytoplasm</keyword>
<dbReference type="InterPro" id="IPR007111">
    <property type="entry name" value="NACHT_NTPase"/>
</dbReference>
<dbReference type="InterPro" id="IPR043136">
    <property type="entry name" value="B30.2/SPRY_sf"/>
</dbReference>
<dbReference type="InterPro" id="IPR013320">
    <property type="entry name" value="ConA-like_dom_sf"/>
</dbReference>
<feature type="domain" description="B30.2/SPRY" evidence="8">
    <location>
        <begin position="957"/>
        <end position="1151"/>
    </location>
</feature>
<reference evidence="11" key="1">
    <citation type="submission" date="2020-03" db="EMBL/GenBank/DDBJ databases">
        <title>Evolution of repeat sequences and sex chromosomes of tilapia species revealed by chromosome-level genomes.</title>
        <authorList>
            <person name="Xu L."/>
            <person name="Tao W."/>
            <person name="Wang D."/>
            <person name="Zhou Q."/>
        </authorList>
    </citation>
    <scope>NUCLEOTIDE SEQUENCE [LARGE SCALE GENOMIC DNA]</scope>
    <source>
        <strain evidence="11">Israel</strain>
    </source>
</reference>
<name>A0AAZ1Y5Y9_OREAU</name>
<dbReference type="Gene3D" id="3.40.50.300">
    <property type="entry name" value="P-loop containing nucleotide triphosphate hydrolases"/>
    <property type="match status" value="1"/>
</dbReference>
<evidence type="ECO:0000256" key="4">
    <source>
        <dbReference type="ARBA" id="ARBA00022737"/>
    </source>
</evidence>
<dbReference type="SUPFAM" id="SSF49899">
    <property type="entry name" value="Concanavalin A-like lectins/glucanases"/>
    <property type="match status" value="1"/>
</dbReference>
<evidence type="ECO:0000259" key="9">
    <source>
        <dbReference type="PROSITE" id="PS50837"/>
    </source>
</evidence>
<dbReference type="PROSITE" id="PS50837">
    <property type="entry name" value="NACHT"/>
    <property type="match status" value="1"/>
</dbReference>
<dbReference type="Proteomes" id="UP000472276">
    <property type="component" value="Unassembled WGS sequence"/>
</dbReference>
<sequence length="1151" mass="129144">MDQCEDRQEGVPPSKAILCGERESQTKSQRNQPGPPSSFVSLRSDTSKGGVIDFKVSAAESGQMSQSAGSSCLSVRSDLSKDEPPYFSDEPGPTRVDQESSEVPSGQSAQQHQTHLDSIFMLLEDKIITFVKNELKKIQKVLSADYPECLASRRSSSRKAFEKITVDFLRKMKEEELADRLQSKLQAVVCHRNLKSALKEKFQCVFEGIAKAGNPTLLNQIYTELYITEGGTAEVNDEHEVRQIEIASRKPDRPETTIRREDIFKASPGRDEPIRTVLTKGVAGIGKTVLTQKYTLDWAEDKANQDIQFIFPFTFRELNVLREEKFSLVELVHYFFTETKKAGICSFEDFQVAFIFDGLDECRLPLDFHKTTILTDPRESTSVDVLLVNLIRGKLLPSAHLWITTRPAAANQIPPSCVDMVTEVRGFTDPQKKKYFRKRFRDKEQASRIISHIKTSRSLHIMCHIPVFCWITATVLEDVLNTKEGVQLPKTLTEMYIHFLVVQAKVKKVKYDGGAETDPHWSPESRNMMESLGKLAFDQLRKGNVIFYESDLTECGIDIRAASVYSGVFTQLFKEERGLYQDKVFCFIHLSVQEFLAALHVHLTFINSGLNLMEDQQTTSKKSGKGESSEKHFYQSAVNKALQSPNGHLDLFLRFLLGLSLQTNQTLLRGLLTQTGSSSQTSQQTVQYIKKKLSENLSAEKSINLFHCLNELNDRYLVEEIQQSLRSGSLSTDKLSPAQWSALVFILLSSEKDLDVFDLKKYSASEEALLRLLPVVKASDKALLSGCNLSQRSCKALSSVLSSMSSFLKELDLTYNDLQDSGVKFLSAALQSPHCTLETLRLGSCSLSEISCDYLAAALKSNPSHLRELDLNTNNLRDSGVKQLCGFLESSGCGLKTLSLSGCLITEEGCMSLVSALNSNPSHLRKLDLSYNHPGGSGMKLLSAGLKDPRWRLDTLRVQPAGVRWLKPGLRKYSCQLTIDTNTVNKNLKLSDNNRKVTRVEKVQSYPDHPDRFDVRPQLLCKNGLTGRCYWEVERRENVYISVSYRRIRRKGDSDDCGFGYNDQSWSLWCSNVLGYSVWHNNMQTSISSSSSSSSVSNRVAVYVDCPAGTLSFYSVSSDTLIHLHTFNTTFTQTLYPGFSIWSPGASVCLC</sequence>
<reference evidence="10" key="3">
    <citation type="submission" date="2025-09" db="UniProtKB">
        <authorList>
            <consortium name="Ensembl"/>
        </authorList>
    </citation>
    <scope>IDENTIFICATION</scope>
</reference>
<keyword evidence="5" id="KW-0547">Nucleotide-binding</keyword>
<dbReference type="Pfam" id="PF17776">
    <property type="entry name" value="NLRC4_HD2"/>
    <property type="match status" value="1"/>
</dbReference>
<dbReference type="FunFam" id="3.80.10.10:FF:000100">
    <property type="entry name" value="Si:dkey-11n14.1"/>
    <property type="match status" value="1"/>
</dbReference>
<dbReference type="InterPro" id="IPR001611">
    <property type="entry name" value="Leu-rich_rpt"/>
</dbReference>
<evidence type="ECO:0000256" key="6">
    <source>
        <dbReference type="ARBA" id="ARBA00022840"/>
    </source>
</evidence>
<feature type="compositionally biased region" description="Polar residues" evidence="7">
    <location>
        <begin position="60"/>
        <end position="74"/>
    </location>
</feature>
<dbReference type="Gene3D" id="2.60.120.920">
    <property type="match status" value="1"/>
</dbReference>
<dbReference type="SMART" id="SM00589">
    <property type="entry name" value="PRY"/>
    <property type="match status" value="1"/>
</dbReference>
<dbReference type="Pfam" id="PF00622">
    <property type="entry name" value="SPRY"/>
    <property type="match status" value="1"/>
</dbReference>
<keyword evidence="4" id="KW-0677">Repeat</keyword>
<keyword evidence="3" id="KW-0433">Leucine-rich repeat</keyword>
<proteinExistence type="predicted"/>
<dbReference type="CDD" id="cd16040">
    <property type="entry name" value="SPRY_PRY_SNTX"/>
    <property type="match status" value="1"/>
</dbReference>
<dbReference type="Gene3D" id="3.80.10.10">
    <property type="entry name" value="Ribonuclease Inhibitor"/>
    <property type="match status" value="2"/>
</dbReference>
<dbReference type="SMART" id="SM00368">
    <property type="entry name" value="LRR_RI"/>
    <property type="match status" value="5"/>
</dbReference>
<dbReference type="GO" id="GO:0005737">
    <property type="term" value="C:cytoplasm"/>
    <property type="evidence" value="ECO:0007669"/>
    <property type="project" value="UniProtKB-SubCell"/>
</dbReference>
<evidence type="ECO:0000259" key="8">
    <source>
        <dbReference type="PROSITE" id="PS50188"/>
    </source>
</evidence>
<dbReference type="GO" id="GO:0005524">
    <property type="term" value="F:ATP binding"/>
    <property type="evidence" value="ECO:0007669"/>
    <property type="project" value="UniProtKB-KW"/>
</dbReference>
<keyword evidence="6" id="KW-0067">ATP-binding</keyword>
<evidence type="ECO:0000256" key="7">
    <source>
        <dbReference type="SAM" id="MobiDB-lite"/>
    </source>
</evidence>
<evidence type="ECO:0000256" key="5">
    <source>
        <dbReference type="ARBA" id="ARBA00022741"/>
    </source>
</evidence>
<feature type="region of interest" description="Disordered" evidence="7">
    <location>
        <begin position="58"/>
        <end position="111"/>
    </location>
</feature>
<dbReference type="Pfam" id="PF17779">
    <property type="entry name" value="WHD_NOD2"/>
    <property type="match status" value="1"/>
</dbReference>
<dbReference type="PANTHER" id="PTHR24106">
    <property type="entry name" value="NACHT, LRR AND CARD DOMAINS-CONTAINING"/>
    <property type="match status" value="1"/>
</dbReference>
<dbReference type="InterPro" id="IPR051261">
    <property type="entry name" value="NLR"/>
</dbReference>
<dbReference type="SMART" id="SM01288">
    <property type="entry name" value="FISNA"/>
    <property type="match status" value="1"/>
</dbReference>
<dbReference type="InterPro" id="IPR001870">
    <property type="entry name" value="B30.2/SPRY"/>
</dbReference>
<evidence type="ECO:0000256" key="3">
    <source>
        <dbReference type="ARBA" id="ARBA00022614"/>
    </source>
</evidence>
<dbReference type="InterPro" id="IPR027417">
    <property type="entry name" value="P-loop_NTPase"/>
</dbReference>
<evidence type="ECO:0000256" key="2">
    <source>
        <dbReference type="ARBA" id="ARBA00022490"/>
    </source>
</evidence>
<evidence type="ECO:0000313" key="10">
    <source>
        <dbReference type="Ensembl" id="ENSOABP00000075330.1"/>
    </source>
</evidence>
<feature type="compositionally biased region" description="Polar residues" evidence="7">
    <location>
        <begin position="26"/>
        <end position="44"/>
    </location>
</feature>
<dbReference type="InterPro" id="IPR003879">
    <property type="entry name" value="Butyrophylin_SPRY"/>
</dbReference>
<protein>
    <recommendedName>
        <fullName evidence="12">B30.2/SPRY domain-containing protein</fullName>
    </recommendedName>
</protein>
<reference evidence="10" key="2">
    <citation type="submission" date="2025-08" db="UniProtKB">
        <authorList>
            <consortium name="Ensembl"/>
        </authorList>
    </citation>
    <scope>IDENTIFICATION</scope>
</reference>
<comment type="subcellular location">
    <subcellularLocation>
        <location evidence="1">Cytoplasm</location>
    </subcellularLocation>
</comment>
<dbReference type="Pfam" id="PF05729">
    <property type="entry name" value="NACHT"/>
    <property type="match status" value="1"/>
</dbReference>
<feature type="domain" description="NACHT" evidence="9">
    <location>
        <begin position="275"/>
        <end position="409"/>
    </location>
</feature>
<organism evidence="10 11">
    <name type="scientific">Oreochromis aureus</name>
    <name type="common">Israeli tilapia</name>
    <name type="synonym">Chromis aureus</name>
    <dbReference type="NCBI Taxonomy" id="47969"/>
    <lineage>
        <taxon>Eukaryota</taxon>
        <taxon>Metazoa</taxon>
        <taxon>Chordata</taxon>
        <taxon>Craniata</taxon>
        <taxon>Vertebrata</taxon>
        <taxon>Euteleostomi</taxon>
        <taxon>Actinopterygii</taxon>
        <taxon>Neopterygii</taxon>
        <taxon>Teleostei</taxon>
        <taxon>Neoteleostei</taxon>
        <taxon>Acanthomorphata</taxon>
        <taxon>Ovalentaria</taxon>
        <taxon>Cichlomorphae</taxon>
        <taxon>Cichliformes</taxon>
        <taxon>Cichlidae</taxon>
        <taxon>African cichlids</taxon>
        <taxon>Pseudocrenilabrinae</taxon>
        <taxon>Oreochromini</taxon>
        <taxon>Oreochromis</taxon>
    </lineage>
</organism>
<evidence type="ECO:0008006" key="12">
    <source>
        <dbReference type="Google" id="ProtNLM"/>
    </source>
</evidence>
<dbReference type="Ensembl" id="ENSOABT00000084465.1">
    <property type="protein sequence ID" value="ENSOABP00000075330.1"/>
    <property type="gene ID" value="ENSOABG00000031392.1"/>
</dbReference>
<dbReference type="PROSITE" id="PS50188">
    <property type="entry name" value="B302_SPRY"/>
    <property type="match status" value="1"/>
</dbReference>
<dbReference type="InterPro" id="IPR003877">
    <property type="entry name" value="SPRY_dom"/>
</dbReference>
<dbReference type="AlphaFoldDB" id="A0AAZ1Y5Y9"/>
<keyword evidence="11" id="KW-1185">Reference proteome</keyword>
<evidence type="ECO:0000313" key="11">
    <source>
        <dbReference type="Proteomes" id="UP000472276"/>
    </source>
</evidence>
<dbReference type="InterPro" id="IPR029495">
    <property type="entry name" value="NACHT-assoc"/>
</dbReference>
<dbReference type="InterPro" id="IPR041075">
    <property type="entry name" value="NOD1/2_WH"/>
</dbReference>
<dbReference type="InterPro" id="IPR006574">
    <property type="entry name" value="PRY"/>
</dbReference>
<dbReference type="SMART" id="SM00449">
    <property type="entry name" value="SPRY"/>
    <property type="match status" value="1"/>
</dbReference>
<dbReference type="InterPro" id="IPR032675">
    <property type="entry name" value="LRR_dom_sf"/>
</dbReference>
<feature type="compositionally biased region" description="Polar residues" evidence="7">
    <location>
        <begin position="101"/>
        <end position="111"/>
    </location>
</feature>
<dbReference type="Pfam" id="PF13516">
    <property type="entry name" value="LRR_6"/>
    <property type="match status" value="3"/>
</dbReference>
<dbReference type="SUPFAM" id="SSF52047">
    <property type="entry name" value="RNI-like"/>
    <property type="match status" value="1"/>
</dbReference>
<dbReference type="FunFam" id="3.40.50.300:FF:001524">
    <property type="entry name" value="Si:dkey-126g1.7"/>
    <property type="match status" value="1"/>
</dbReference>
<dbReference type="InterPro" id="IPR041267">
    <property type="entry name" value="NLRP_HD2"/>
</dbReference>
<dbReference type="PRINTS" id="PR01407">
    <property type="entry name" value="BUTYPHLNCDUF"/>
</dbReference>